<dbReference type="InterPro" id="IPR020894">
    <property type="entry name" value="Cadherin_CS"/>
</dbReference>
<reference evidence="8" key="1">
    <citation type="submission" date="2025-08" db="UniProtKB">
        <authorList>
            <consortium name="RefSeq"/>
        </authorList>
    </citation>
    <scope>IDENTIFICATION</scope>
    <source>
        <tissue evidence="8">Muscle</tissue>
    </source>
</reference>
<evidence type="ECO:0000256" key="4">
    <source>
        <dbReference type="ARBA" id="ARBA00023136"/>
    </source>
</evidence>
<feature type="domain" description="Cadherin" evidence="6">
    <location>
        <begin position="1221"/>
        <end position="1324"/>
    </location>
</feature>
<evidence type="ECO:0000256" key="5">
    <source>
        <dbReference type="PROSITE-ProRule" id="PRU00043"/>
    </source>
</evidence>
<feature type="domain" description="Cadherin" evidence="6">
    <location>
        <begin position="1745"/>
        <end position="1856"/>
    </location>
</feature>
<feature type="domain" description="Cadherin" evidence="6">
    <location>
        <begin position="2271"/>
        <end position="2378"/>
    </location>
</feature>
<feature type="domain" description="Cadherin" evidence="6">
    <location>
        <begin position="1959"/>
        <end position="2061"/>
    </location>
</feature>
<feature type="domain" description="Cadherin" evidence="6">
    <location>
        <begin position="595"/>
        <end position="704"/>
    </location>
</feature>
<feature type="domain" description="Cadherin" evidence="6">
    <location>
        <begin position="1018"/>
        <end position="1115"/>
    </location>
</feature>
<evidence type="ECO:0000256" key="3">
    <source>
        <dbReference type="ARBA" id="ARBA00022837"/>
    </source>
</evidence>
<feature type="domain" description="Cadherin" evidence="6">
    <location>
        <begin position="810"/>
        <end position="909"/>
    </location>
</feature>
<evidence type="ECO:0000256" key="2">
    <source>
        <dbReference type="ARBA" id="ARBA00022737"/>
    </source>
</evidence>
<dbReference type="PANTHER" id="PTHR24027:SF438">
    <property type="entry name" value="CADHERIN 23"/>
    <property type="match status" value="1"/>
</dbReference>
<keyword evidence="3 5" id="KW-0106">Calcium</keyword>
<organism evidence="7 8">
    <name type="scientific">Limulus polyphemus</name>
    <name type="common">Atlantic horseshoe crab</name>
    <dbReference type="NCBI Taxonomy" id="6850"/>
    <lineage>
        <taxon>Eukaryota</taxon>
        <taxon>Metazoa</taxon>
        <taxon>Ecdysozoa</taxon>
        <taxon>Arthropoda</taxon>
        <taxon>Chelicerata</taxon>
        <taxon>Merostomata</taxon>
        <taxon>Xiphosura</taxon>
        <taxon>Limulidae</taxon>
        <taxon>Limulus</taxon>
    </lineage>
</organism>
<dbReference type="PANTHER" id="PTHR24027">
    <property type="entry name" value="CADHERIN-23"/>
    <property type="match status" value="1"/>
</dbReference>
<evidence type="ECO:0000313" key="7">
    <source>
        <dbReference type="Proteomes" id="UP000694941"/>
    </source>
</evidence>
<dbReference type="CDD" id="cd11304">
    <property type="entry name" value="Cadherin_repeat"/>
    <property type="match status" value="22"/>
</dbReference>
<evidence type="ECO:0000256" key="1">
    <source>
        <dbReference type="ARBA" id="ARBA00004370"/>
    </source>
</evidence>
<dbReference type="PROSITE" id="PS00232">
    <property type="entry name" value="CADHERIN_1"/>
    <property type="match status" value="9"/>
</dbReference>
<feature type="domain" description="Cadherin" evidence="6">
    <location>
        <begin position="705"/>
        <end position="809"/>
    </location>
</feature>
<dbReference type="GeneID" id="106461637"/>
<name>A0ABM1B8G1_LIMPO</name>
<feature type="domain" description="Cadherin" evidence="6">
    <location>
        <begin position="237"/>
        <end position="378"/>
    </location>
</feature>
<keyword evidence="2" id="KW-0677">Repeat</keyword>
<dbReference type="Pfam" id="PF00028">
    <property type="entry name" value="Cadherin"/>
    <property type="match status" value="17"/>
</dbReference>
<keyword evidence="7" id="KW-1185">Reference proteome</keyword>
<sequence>MQLNEQLVQACQFYPLTENRRFERVSENIPVDQEIFRLQVFPRQRFEIEAVDNSLSDIQYFKYEEIDQHSVAIKVAKSLDDLVDRSEPHSVLKFKLTCKGDSGTEEVFLPVTVYIEDINDHAPQFENTPYHLAVDELTPVGLTIFRGIHAVDRDKPNTANSDVTYSIVGGNEENAFVLSDPIEGILVVNKPLDYDHGIREFKLHIQATDHGSPQSLSTVTTMTIKIKDADDQNPVFTHELYTAHVTETPVITGATRRQKIKVDPPIHAYDLDAGINARMRYKIILGNDEELFYIHEQTGELFLVKEIDLENLISPVINLQIQEKYTESLCGRVTTATVLDYEERQTYDLLIQVSDGQNMAVSPLSVKVVDINDKQPVFTHNYYNFSVFEELQENVSVGTVLAVDGDTGKNAEVRYSIIGNKASSFFHVDQQGNILTRRSLDRETDIKVEFLVIAFDRGIPQLSGTATVFVRVDDINDNAPYFERESYTVLVPEEREPPYKVFEMNAADKDKGDNAIIKYSIVQGNDHQTFEIDEDRGILYTADKLNYEDQQQYTIQITARNLKAFQGPQASTIVNPVVELIVKVQDINDGAVVFTMASYHYGILETTSRGKTVGFVNATNFSRAPRDQDIIYWVGKGNEMGKFWLNPATGALVLMDTIDRDPPANQQYFKLEVFARDTLSINSFNTSVEVKIEVIDVNDNVPVFDEENYSLELPENLSPGTQLPPFYRVLDIDAGNNGNIEKYYTNGSKDTFVVNRTTGSVILVSSLDYEVRDQYKFTVFADDGGNPQRTGSATVVIKVQNINEYTPEFVGLPYDFWAEENAIAGTGIGQVKAFDKDRNNIFYSLSKGDTDFFGIEEDTGRIYVKSDLVSRTQYSLIVQATDDGEPQNNSLGVTVNIFVREVNDHAPIFSQKTYKGFVTEKEATNKVIIQVAATDRDLQNNTVTYSITSGNEEGVFYIDAINGNIRVNRSSAHTLDYDKKKNYVLLVQAKDSHASPLFGLATVVIDIRDTNDHPPVFSKPAYSVSFQENLPAGYCFLTVKADSRDSVDEMKFALDNKNIPFVIDSRSGEVCTKEVLDREQKTSYEFSLFVFDGKFEARAPVTVEVLDENDNAPKFEKTHYVLNIPQESKVGRSIIQIHASDPDADNNGEVTYWIKNTHGLFEIDPQSGLVRLASTLPNYVEKNTSFEMEVYAQDHGIGSNIGKASLIIRISNIQNHQPEFDQFAYMVAVDENVDNIVLLTVHATDTDKGKAGNVVYRILRATRRQVFRIDRQTGAILLVSPLDYEDIKYLELVVEARDKANEPQFSTAIVQITVNDVNDNAPVFLSLPRFLRVPLSTSPSEVIYKVEAVDKDSSVAGNNKINYEISPPSPLFTIESNTGQIIPKQSLSPIIETLNIVAYDSSTVPLSSSTQIVVEVYKDSITELTPVFTSIQYSTEVDNVLEPGETIMRVRAAVPNGDLVWYNITKSNGGKVKEFSIDYETGIIVTTSKLDVQESALYHFLVTATNQNDPRRVAEAGMIVRMSDRNSKCPSFPFSEYYATVKENTPPDSIVLPNIQVEDAEKHRKVSYSITEDNSLENFYVDSRNPLSVFIRVKRPLDRDTMPPILQGIYTLMVTASNQRCASSVKVKILVEDENDNEPVFEKQGYIVEVKENTRRDHVVTQLKASDSDEIDSGKLRYFIIEGDPNNEFQIDEKTGVVSIQVPLDRENTPAYMLRILAVDSANNTGLTSLHVVVLDENDWSPVFFNDTFVLNVTEGPASVGVGIQLYVVDNDEGKNGEMEVYIDEGNSNGIFRLGVKEGKAVLSIRKELDRENYDVQDFATHLVKVAAKDMGIPSRTGTAQVVVLIQDINDNPPQFEKEVYYQFLSESVPVGTVFETVKATDADTANNTNLKYSFAQKHKHIPFEIDPASGTINITRQLDVSEAQEYTLTLEVFDGQWKGIAVLKVIVSEAEERDPRFNQHHYNFAVLENTAGALVGQVKLKPRKHRLNTETVYIIVNSDVKKLFSITEDGHIFTKVGLDRETRSKHTFTVMLEERRPSSKVSISEVSVEVLDVNDQIPTFLQSYQGSIKENVPSGTPVNIHPLVSAVDNDSGNNSVIHYSLSGQGSELFHIEDNGVVLFLPKDSQVVLDREKNELYKLQVIATDLGNLSSSTFLTIRVEDENDNAPRFQHGPLFVKLPETAKPGSKVVEVTAVDADATGINSKIEYVITAGGSNDIRIDRITGEIYVVGYLSPETFYFLNITAVDGKGLGSSTFVNITVTDVNDHRPTFVKPDYMFKIQEGDFREQRWKVGVLHAVDQDTGKNGLVDYNLMMAFNEDFPFVVDVHTGELFVKGVIDRETQPSFIFAVMALDYGEPPLNSTVNVTIEVQDINDEQPKFLTDPYLAEVPENQDPGLK</sequence>
<feature type="domain" description="Cadherin" evidence="6">
    <location>
        <begin position="1325"/>
        <end position="1428"/>
    </location>
</feature>
<feature type="domain" description="Cadherin" evidence="6">
    <location>
        <begin position="2061"/>
        <end position="2169"/>
    </location>
</feature>
<dbReference type="PROSITE" id="PS50268">
    <property type="entry name" value="CADHERIN_2"/>
    <property type="match status" value="22"/>
</dbReference>
<evidence type="ECO:0000259" key="6">
    <source>
        <dbReference type="PROSITE" id="PS50268"/>
    </source>
</evidence>
<feature type="domain" description="Cadherin" evidence="6">
    <location>
        <begin position="1642"/>
        <end position="1744"/>
    </location>
</feature>
<keyword evidence="4" id="KW-0472">Membrane</keyword>
<accession>A0ABM1B8G1</accession>
<gene>
    <name evidence="8" type="primary">LOC106461637</name>
</gene>
<comment type="subcellular location">
    <subcellularLocation>
        <location evidence="1">Membrane</location>
    </subcellularLocation>
</comment>
<dbReference type="SMART" id="SM00112">
    <property type="entry name" value="CA"/>
    <property type="match status" value="22"/>
</dbReference>
<feature type="domain" description="Cadherin" evidence="6">
    <location>
        <begin position="483"/>
        <end position="594"/>
    </location>
</feature>
<feature type="domain" description="Cadherin" evidence="6">
    <location>
        <begin position="1533"/>
        <end position="1641"/>
    </location>
</feature>
<feature type="domain" description="Cadherin" evidence="6">
    <location>
        <begin position="1857"/>
        <end position="1958"/>
    </location>
</feature>
<feature type="non-terminal residue" evidence="8">
    <location>
        <position position="2396"/>
    </location>
</feature>
<evidence type="ECO:0000313" key="8">
    <source>
        <dbReference type="RefSeq" id="XP_013776929.1"/>
    </source>
</evidence>
<feature type="domain" description="Cadherin" evidence="6">
    <location>
        <begin position="45"/>
        <end position="125"/>
    </location>
</feature>
<dbReference type="Gene3D" id="2.60.40.60">
    <property type="entry name" value="Cadherins"/>
    <property type="match status" value="23"/>
</dbReference>
<protein>
    <submittedName>
        <fullName evidence="8">Protocadherin Fat 4-like</fullName>
    </submittedName>
</protein>
<feature type="domain" description="Cadherin" evidence="6">
    <location>
        <begin position="379"/>
        <end position="482"/>
    </location>
</feature>
<dbReference type="InterPro" id="IPR015919">
    <property type="entry name" value="Cadherin-like_sf"/>
</dbReference>
<dbReference type="SUPFAM" id="SSF49313">
    <property type="entry name" value="Cadherin-like"/>
    <property type="match status" value="22"/>
</dbReference>
<feature type="domain" description="Cadherin" evidence="6">
    <location>
        <begin position="910"/>
        <end position="1017"/>
    </location>
</feature>
<dbReference type="PRINTS" id="PR00205">
    <property type="entry name" value="CADHERIN"/>
</dbReference>
<proteinExistence type="predicted"/>
<feature type="domain" description="Cadherin" evidence="6">
    <location>
        <begin position="2170"/>
        <end position="2270"/>
    </location>
</feature>
<dbReference type="InterPro" id="IPR039808">
    <property type="entry name" value="Cadherin"/>
</dbReference>
<dbReference type="InterPro" id="IPR002126">
    <property type="entry name" value="Cadherin-like_dom"/>
</dbReference>
<feature type="domain" description="Cadherin" evidence="6">
    <location>
        <begin position="1429"/>
        <end position="1532"/>
    </location>
</feature>
<feature type="domain" description="Cadherin" evidence="6">
    <location>
        <begin position="126"/>
        <end position="236"/>
    </location>
</feature>
<dbReference type="RefSeq" id="XP_013776929.1">
    <property type="nucleotide sequence ID" value="XM_013921475.1"/>
</dbReference>
<dbReference type="Proteomes" id="UP000694941">
    <property type="component" value="Unplaced"/>
</dbReference>
<feature type="domain" description="Cadherin" evidence="6">
    <location>
        <begin position="1116"/>
        <end position="1220"/>
    </location>
</feature>